<keyword evidence="1" id="KW-0472">Membrane</keyword>
<dbReference type="AlphaFoldDB" id="A0A6A5TUG2"/>
<evidence type="ECO:0000313" key="3">
    <source>
        <dbReference type="Proteomes" id="UP000800035"/>
    </source>
</evidence>
<feature type="transmembrane region" description="Helical" evidence="1">
    <location>
        <begin position="659"/>
        <end position="677"/>
    </location>
</feature>
<proteinExistence type="predicted"/>
<dbReference type="EMBL" id="ML976991">
    <property type="protein sequence ID" value="KAF1956583.1"/>
    <property type="molecule type" value="Genomic_DNA"/>
</dbReference>
<dbReference type="GO" id="GO:0005975">
    <property type="term" value="P:carbohydrate metabolic process"/>
    <property type="evidence" value="ECO:0007669"/>
    <property type="project" value="InterPro"/>
</dbReference>
<dbReference type="InterPro" id="IPR008928">
    <property type="entry name" value="6-hairpin_glycosidase_sf"/>
</dbReference>
<protein>
    <recommendedName>
        <fullName evidence="4">Six-hairpin glycosidase</fullName>
    </recommendedName>
</protein>
<evidence type="ECO:0008006" key="4">
    <source>
        <dbReference type="Google" id="ProtNLM"/>
    </source>
</evidence>
<dbReference type="Gene3D" id="1.50.10.10">
    <property type="match status" value="1"/>
</dbReference>
<dbReference type="GO" id="GO:0003824">
    <property type="term" value="F:catalytic activity"/>
    <property type="evidence" value="ECO:0007669"/>
    <property type="project" value="UniProtKB-ARBA"/>
</dbReference>
<dbReference type="Proteomes" id="UP000800035">
    <property type="component" value="Unassembled WGS sequence"/>
</dbReference>
<name>A0A6A5TUG2_9PLEO</name>
<dbReference type="SUPFAM" id="SSF48208">
    <property type="entry name" value="Six-hairpin glycosidases"/>
    <property type="match status" value="1"/>
</dbReference>
<dbReference type="PROSITE" id="PS51257">
    <property type="entry name" value="PROKAR_LIPOPROTEIN"/>
    <property type="match status" value="1"/>
</dbReference>
<keyword evidence="1" id="KW-1133">Transmembrane helix</keyword>
<accession>A0A6A5TUG2</accession>
<gene>
    <name evidence="2" type="ORF">CC80DRAFT_535242</name>
</gene>
<keyword evidence="3" id="KW-1185">Reference proteome</keyword>
<organism evidence="2 3">
    <name type="scientific">Byssothecium circinans</name>
    <dbReference type="NCBI Taxonomy" id="147558"/>
    <lineage>
        <taxon>Eukaryota</taxon>
        <taxon>Fungi</taxon>
        <taxon>Dikarya</taxon>
        <taxon>Ascomycota</taxon>
        <taxon>Pezizomycotina</taxon>
        <taxon>Dothideomycetes</taxon>
        <taxon>Pleosporomycetidae</taxon>
        <taxon>Pleosporales</taxon>
        <taxon>Massarineae</taxon>
        <taxon>Massarinaceae</taxon>
        <taxon>Byssothecium</taxon>
    </lineage>
</organism>
<evidence type="ECO:0000256" key="1">
    <source>
        <dbReference type="SAM" id="Phobius"/>
    </source>
</evidence>
<reference evidence="2" key="1">
    <citation type="journal article" date="2020" name="Stud. Mycol.">
        <title>101 Dothideomycetes genomes: a test case for predicting lifestyles and emergence of pathogens.</title>
        <authorList>
            <person name="Haridas S."/>
            <person name="Albert R."/>
            <person name="Binder M."/>
            <person name="Bloem J."/>
            <person name="Labutti K."/>
            <person name="Salamov A."/>
            <person name="Andreopoulos B."/>
            <person name="Baker S."/>
            <person name="Barry K."/>
            <person name="Bills G."/>
            <person name="Bluhm B."/>
            <person name="Cannon C."/>
            <person name="Castanera R."/>
            <person name="Culley D."/>
            <person name="Daum C."/>
            <person name="Ezra D."/>
            <person name="Gonzalez J."/>
            <person name="Henrissat B."/>
            <person name="Kuo A."/>
            <person name="Liang C."/>
            <person name="Lipzen A."/>
            <person name="Lutzoni F."/>
            <person name="Magnuson J."/>
            <person name="Mondo S."/>
            <person name="Nolan M."/>
            <person name="Ohm R."/>
            <person name="Pangilinan J."/>
            <person name="Park H.-J."/>
            <person name="Ramirez L."/>
            <person name="Alfaro M."/>
            <person name="Sun H."/>
            <person name="Tritt A."/>
            <person name="Yoshinaga Y."/>
            <person name="Zwiers L.-H."/>
            <person name="Turgeon B."/>
            <person name="Goodwin S."/>
            <person name="Spatafora J."/>
            <person name="Crous P."/>
            <person name="Grigoriev I."/>
        </authorList>
    </citation>
    <scope>NUCLEOTIDE SEQUENCE</scope>
    <source>
        <strain evidence="2">CBS 675.92</strain>
    </source>
</reference>
<evidence type="ECO:0000313" key="2">
    <source>
        <dbReference type="EMBL" id="KAF1956583.1"/>
    </source>
</evidence>
<dbReference type="InterPro" id="IPR012341">
    <property type="entry name" value="6hp_glycosidase-like_sf"/>
</dbReference>
<keyword evidence="1" id="KW-0812">Transmembrane</keyword>
<sequence>MLFQCRPSELLLVAIHASIGSCRIDREAIVRQFNLKLNQSHPYSPVQVGNGNFAFGVDITGLQTFLPHNTLSSWGWHNSSLPTTPNQTSVLDYTGVDWWTHGRLVNYAQPNPIQKDISQWLIANPHRINLGRVGLWFGGRNVSEDNLSSANQELNLWEGSIASSFLLDGEGVEVMTAASPDTDTVAVQIRSNLLRNGGLGVFFDFPYASGKNKFDAPFVGIFNATSNHSTTIYTKGNGATIIHTLDATTYAASISWENNASISRTSNAAHRYILKAGDEVDTLSFTVTFAPEATDIEELCEHVKKKAVTWWADYWLNGAFISLPINANASAQELQRRIILSQYLLAVNGAGKDPAQESGLVNNGWYGKFHMEMVFWHLAHWTIWNKWSLYDRSIGVYERFLPTSFDRAQHQGYQGARIGKMSDPTGRSAPGGINSILIWQQPHPMYFAEMEYRKFTTLKTLQKWDHILTGVADFMVSYAWYNETTKVYDLGPPMYPVSENTNPNETINPTFELAYWRFGLDVASKWRLRQNKTVPSTWTTVRENLAQFPVENNVYILYEGIKGMWTTPATSEDHPGLLGIYGWLPPDPRLNLTLFNNTVDQVYKSWNFTYSYGWDFPLLALTAARMGDAEAAVDWLLDSDFAFDELGMPVGGTRVVTPYFPAAAGLLLAVGMMAGGWDGRREMVWPEGWDVEAERFQRAM</sequence>
<dbReference type="OrthoDB" id="3534988at2759"/>